<feature type="non-terminal residue" evidence="1">
    <location>
        <position position="85"/>
    </location>
</feature>
<gene>
    <name evidence="1" type="ORF">AB2B41_23620</name>
</gene>
<evidence type="ECO:0000313" key="1">
    <source>
        <dbReference type="EMBL" id="MEW9922587.1"/>
    </source>
</evidence>
<comment type="caution">
    <text evidence="1">The sequence shown here is derived from an EMBL/GenBank/DDBJ whole genome shotgun (WGS) entry which is preliminary data.</text>
</comment>
<proteinExistence type="predicted"/>
<organism evidence="1 2">
    <name type="scientific">Sulfitobacter sediminis</name>
    <dbReference type="NCBI Taxonomy" id="3234186"/>
    <lineage>
        <taxon>Bacteria</taxon>
        <taxon>Pseudomonadati</taxon>
        <taxon>Pseudomonadota</taxon>
        <taxon>Alphaproteobacteria</taxon>
        <taxon>Rhodobacterales</taxon>
        <taxon>Roseobacteraceae</taxon>
        <taxon>Sulfitobacter</taxon>
    </lineage>
</organism>
<reference evidence="1 2" key="1">
    <citation type="submission" date="2024-07" db="EMBL/GenBank/DDBJ databases">
        <title>Marimonas sp.nov., isolated from tidal-flat sediment.</title>
        <authorList>
            <person name="Jayan J.N."/>
            <person name="Lee S.S."/>
        </authorList>
    </citation>
    <scope>NUCLEOTIDE SEQUENCE [LARGE SCALE GENOMIC DNA]</scope>
    <source>
        <strain evidence="1 2">MJW-29</strain>
    </source>
</reference>
<accession>A0ABV3RUA3</accession>
<protein>
    <submittedName>
        <fullName evidence="1">Amidohydrolase</fullName>
    </submittedName>
</protein>
<feature type="non-terminal residue" evidence="1">
    <location>
        <position position="1"/>
    </location>
</feature>
<keyword evidence="2" id="KW-1185">Reference proteome</keyword>
<dbReference type="EMBL" id="JBFNXX010000188">
    <property type="protein sequence ID" value="MEW9922587.1"/>
    <property type="molecule type" value="Genomic_DNA"/>
</dbReference>
<dbReference type="Gene3D" id="3.10.310.70">
    <property type="match status" value="1"/>
</dbReference>
<name>A0ABV3RUA3_9RHOB</name>
<dbReference type="Proteomes" id="UP001556098">
    <property type="component" value="Unassembled WGS sequence"/>
</dbReference>
<sequence>TRPVGVLHASGHILNVNTKGLELAGVLKEGTNHPGLPLGEVGVPTGVVNSAEIIMPAGKLVGLARAGLASAVEGGRHGARGCVRA</sequence>
<evidence type="ECO:0000313" key="2">
    <source>
        <dbReference type="Proteomes" id="UP001556098"/>
    </source>
</evidence>